<dbReference type="Pfam" id="PF05383">
    <property type="entry name" value="La"/>
    <property type="match status" value="1"/>
</dbReference>
<feature type="compositionally biased region" description="Basic and acidic residues" evidence="4">
    <location>
        <begin position="234"/>
        <end position="262"/>
    </location>
</feature>
<evidence type="ECO:0000256" key="2">
    <source>
        <dbReference type="ARBA" id="ARBA00072183"/>
    </source>
</evidence>
<dbReference type="GO" id="GO:0005829">
    <property type="term" value="C:cytosol"/>
    <property type="evidence" value="ECO:0007669"/>
    <property type="project" value="TreeGrafter"/>
</dbReference>
<dbReference type="GO" id="GO:0000339">
    <property type="term" value="F:RNA cap binding"/>
    <property type="evidence" value="ECO:0007669"/>
    <property type="project" value="InterPro"/>
</dbReference>
<dbReference type="InterPro" id="IPR006607">
    <property type="entry name" value="DM15"/>
</dbReference>
<organism evidence="6 7">
    <name type="scientific">Ancylostoma ceylanicum</name>
    <dbReference type="NCBI Taxonomy" id="53326"/>
    <lineage>
        <taxon>Eukaryota</taxon>
        <taxon>Metazoa</taxon>
        <taxon>Ecdysozoa</taxon>
        <taxon>Nematoda</taxon>
        <taxon>Chromadorea</taxon>
        <taxon>Rhabditida</taxon>
        <taxon>Rhabditina</taxon>
        <taxon>Rhabditomorpha</taxon>
        <taxon>Strongyloidea</taxon>
        <taxon>Ancylostomatidae</taxon>
        <taxon>Ancylostomatinae</taxon>
        <taxon>Ancylostoma</taxon>
    </lineage>
</organism>
<dbReference type="OrthoDB" id="340227at2759"/>
<feature type="compositionally biased region" description="Low complexity" evidence="4">
    <location>
        <begin position="334"/>
        <end position="351"/>
    </location>
</feature>
<reference evidence="7" key="1">
    <citation type="journal article" date="2015" name="Nat. Genet.">
        <title>The genome and transcriptome of the zoonotic hookworm Ancylostoma ceylanicum identify infection-specific gene families.</title>
        <authorList>
            <person name="Schwarz E.M."/>
            <person name="Hu Y."/>
            <person name="Antoshechkin I."/>
            <person name="Miller M.M."/>
            <person name="Sternberg P.W."/>
            <person name="Aroian R.V."/>
        </authorList>
    </citation>
    <scope>NUCLEOTIDE SEQUENCE</scope>
    <source>
        <strain evidence="7">HY135</strain>
    </source>
</reference>
<feature type="region of interest" description="Disordered" evidence="4">
    <location>
        <begin position="296"/>
        <end position="434"/>
    </location>
</feature>
<feature type="compositionally biased region" description="Basic and acidic residues" evidence="4">
    <location>
        <begin position="81"/>
        <end position="103"/>
    </location>
</feature>
<feature type="compositionally biased region" description="Basic and acidic residues" evidence="4">
    <location>
        <begin position="924"/>
        <end position="933"/>
    </location>
</feature>
<dbReference type="FunFam" id="1.10.10.10:FF:000131">
    <property type="entry name" value="la-related protein 1B isoform X2"/>
    <property type="match status" value="1"/>
</dbReference>
<feature type="compositionally biased region" description="Polar residues" evidence="4">
    <location>
        <begin position="681"/>
        <end position="691"/>
    </location>
</feature>
<feature type="compositionally biased region" description="Low complexity" evidence="4">
    <location>
        <begin position="659"/>
        <end position="673"/>
    </location>
</feature>
<name>A0A016V136_9BILA</name>
<dbReference type="SMART" id="SM00684">
    <property type="entry name" value="DM15"/>
    <property type="match status" value="3"/>
</dbReference>
<dbReference type="SMART" id="SM00715">
    <property type="entry name" value="LA"/>
    <property type="match status" value="1"/>
</dbReference>
<accession>A0A016V136</accession>
<keyword evidence="1 3" id="KW-0694">RNA-binding</keyword>
<dbReference type="InterPro" id="IPR006630">
    <property type="entry name" value="La_HTH"/>
</dbReference>
<proteinExistence type="predicted"/>
<evidence type="ECO:0000256" key="4">
    <source>
        <dbReference type="SAM" id="MobiDB-lite"/>
    </source>
</evidence>
<dbReference type="GO" id="GO:0045727">
    <property type="term" value="P:positive regulation of translation"/>
    <property type="evidence" value="ECO:0007669"/>
    <property type="project" value="TreeGrafter"/>
</dbReference>
<dbReference type="GO" id="GO:0008187">
    <property type="term" value="F:poly-pyrimidine tract binding"/>
    <property type="evidence" value="ECO:0007669"/>
    <property type="project" value="UniProtKB-ARBA"/>
</dbReference>
<dbReference type="Pfam" id="PF21071">
    <property type="entry name" value="LARP1_HEAT"/>
    <property type="match status" value="1"/>
</dbReference>
<comment type="caution">
    <text evidence="6">The sequence shown here is derived from an EMBL/GenBank/DDBJ whole genome shotgun (WGS) entry which is preliminary data.</text>
</comment>
<feature type="compositionally biased region" description="Polar residues" evidence="4">
    <location>
        <begin position="697"/>
        <end position="729"/>
    </location>
</feature>
<keyword evidence="7" id="KW-1185">Reference proteome</keyword>
<feature type="domain" description="HTH La-type RNA-binding" evidence="5">
    <location>
        <begin position="555"/>
        <end position="647"/>
    </location>
</feature>
<feature type="region of interest" description="Disordered" evidence="4">
    <location>
        <begin position="630"/>
        <end position="765"/>
    </location>
</feature>
<dbReference type="InterPro" id="IPR036390">
    <property type="entry name" value="WH_DNA-bd_sf"/>
</dbReference>
<dbReference type="STRING" id="53326.A0A016V136"/>
<feature type="compositionally biased region" description="Polar residues" evidence="4">
    <location>
        <begin position="364"/>
        <end position="377"/>
    </location>
</feature>
<feature type="region of interest" description="Disordered" evidence="4">
    <location>
        <begin position="881"/>
        <end position="933"/>
    </location>
</feature>
<dbReference type="PROSITE" id="PS50961">
    <property type="entry name" value="HTH_LA"/>
    <property type="match status" value="1"/>
</dbReference>
<dbReference type="EMBL" id="JARK01001356">
    <property type="protein sequence ID" value="EYC21140.1"/>
    <property type="molecule type" value="Genomic_DNA"/>
</dbReference>
<protein>
    <recommendedName>
        <fullName evidence="2">La-related protein 1</fullName>
    </recommendedName>
</protein>
<evidence type="ECO:0000256" key="3">
    <source>
        <dbReference type="PROSITE-ProRule" id="PRU00332"/>
    </source>
</evidence>
<feature type="compositionally biased region" description="Polar residues" evidence="4">
    <location>
        <begin position="197"/>
        <end position="211"/>
    </location>
</feature>
<feature type="compositionally biased region" description="Basic and acidic residues" evidence="4">
    <location>
        <begin position="42"/>
        <end position="73"/>
    </location>
</feature>
<feature type="region of interest" description="Disordered" evidence="4">
    <location>
        <begin position="1"/>
        <end position="281"/>
    </location>
</feature>
<dbReference type="Proteomes" id="UP000024635">
    <property type="component" value="Unassembled WGS sequence"/>
</dbReference>
<evidence type="ECO:0000256" key="1">
    <source>
        <dbReference type="ARBA" id="ARBA00022884"/>
    </source>
</evidence>
<sequence>MAERQPMLSFAKVVSGQTGDASVAQAPARAASPSRPTPSSQKPDHKNEKRHDKGERVERQEKSEKQEKHDRNFGNRRRPPKYRDRHEKRGNKPEPVKEEKTPSVEESAPPQEPVMLEPAPLPAVNAWFRNKGSTDSNQGLDAGAVSNTEENKQAEEDIELKEDNPISASAASPVEIVKPKNVDPEWPTLDAAKQEDTVANGSDSRQHSPTADSVKEDQESIGNGQKPKGKSNWKKIEIDVDYGNKGKGSVREKLGTKKEEKPNGSVSRGHPTLSDSPDLCSVDETETWVIDNTTNGIYYTQGSNQGWKKNLSGEESSESQVTGTVGPMSSPDLSSTPAKSAASVSSTAKKPQSPQKEDKPQPLANGSNRLSTGSSKGIRSDMRNVGTKSDYWHKNAERRDSDKQRAFYQRNDRYQSRNPHAPPKLTAAQRKARGPLPDWEEIQDGEDNFDYMNLMDSQYAQYYAMSSIPPFDGVGGMDPQVASMMIQQAQQHMAAFGFRPAIPLMQPHIVAPPEPVGVTPLLSPQGAVLTATIGDSINTAIPFAPIYPTQPPFVPLNDETLKDCVRRQIEYYFSADNLQKDFFLRRKMNSEGFLPITLIASFPRVRSLTQDLALICEGLRDSDKVELSEDANMVRPRLNPTEWPLTPTVHPAQPTTSQSESGPTASAESSESATVKAKVVQEQQPKQNTESVECPTSDASATASAQPNVSEKGAQSQPQATSPPKQAQISAEEGWEEVKPKRKGKGRTEKTTPSKDVGAEQDLDFQFDNELETSAGGMETPKRDKPKSFRLSTETYEEIGDDIVNKLIIMTPMKRTLDRTGDFTTRAKHQAEFNEEVEIGLRRYEEELWSAPEKDASVKPKVSTINEEEFRLQKGEEEVVQTAQGPPPDIPLSQSEQNTPPPSIWTQKAKERSGLSVVPKSPMQRRESAEQKVSRFYPVEKPATIIDAKSPRKQKTRHSANPPVEMPVAWVLGRDDAPPPAPVGIAASSSQIPPAHPSVSLLQENSFVQNVYSNWRQSCLKQRKSLGYDCAEMNTLYRFWSFFLRDNFNRKMYEEFRQLALEDDEKGFRYGIEALFRFYSYGLEKRFRPEIYKNFVKDCIADVKNGQLYGLEKFWVFMKRCKIAKQLVVDPFLQKELAKYKTPDDFYIDKVVGVDQSRHEGCATHSTSSEHRRGVECVCALHSDLPGASDEPSQCFIVPDFSGANLPTPEGWTAWLAMGGIEPSIVCVRSEPLTTAPHAPCCSTHS</sequence>
<dbReference type="AlphaFoldDB" id="A0A016V136"/>
<feature type="compositionally biased region" description="Low complexity" evidence="4">
    <location>
        <begin position="21"/>
        <end position="41"/>
    </location>
</feature>
<feature type="compositionally biased region" description="Basic and acidic residues" evidence="4">
    <location>
        <begin position="390"/>
        <end position="415"/>
    </location>
</feature>
<dbReference type="GO" id="GO:0048255">
    <property type="term" value="P:mRNA stabilization"/>
    <property type="evidence" value="ECO:0007669"/>
    <property type="project" value="InterPro"/>
</dbReference>
<dbReference type="InterPro" id="IPR045180">
    <property type="entry name" value="La_dom_prot"/>
</dbReference>
<feature type="compositionally biased region" description="Polar residues" evidence="4">
    <location>
        <begin position="296"/>
        <end position="307"/>
    </location>
</feature>
<dbReference type="PANTHER" id="PTHR22792">
    <property type="entry name" value="LUPUS LA PROTEIN-RELATED"/>
    <property type="match status" value="1"/>
</dbReference>
<evidence type="ECO:0000259" key="5">
    <source>
        <dbReference type="PROSITE" id="PS50961"/>
    </source>
</evidence>
<gene>
    <name evidence="6" type="primary">Acey_s0020.g239</name>
    <name evidence="6" type="synonym">Acey-larp-1</name>
    <name evidence="6" type="ORF">Y032_0020g239</name>
</gene>
<evidence type="ECO:0000313" key="7">
    <source>
        <dbReference type="Proteomes" id="UP000024635"/>
    </source>
</evidence>
<dbReference type="Gene3D" id="1.10.10.10">
    <property type="entry name" value="Winged helix-like DNA-binding domain superfamily/Winged helix DNA-binding domain"/>
    <property type="match status" value="1"/>
</dbReference>
<dbReference type="SUPFAM" id="SSF46785">
    <property type="entry name" value="Winged helix' DNA-binding domain"/>
    <property type="match status" value="1"/>
</dbReference>
<dbReference type="PANTHER" id="PTHR22792:SF132">
    <property type="entry name" value="LA-RELATED PROTEIN 1"/>
    <property type="match status" value="1"/>
</dbReference>
<dbReference type="InterPro" id="IPR036388">
    <property type="entry name" value="WH-like_DNA-bd_sf"/>
</dbReference>
<dbReference type="GO" id="GO:0010494">
    <property type="term" value="C:cytoplasmic stress granule"/>
    <property type="evidence" value="ECO:0007669"/>
    <property type="project" value="TreeGrafter"/>
</dbReference>
<evidence type="ECO:0000313" key="6">
    <source>
        <dbReference type="EMBL" id="EYC21140.1"/>
    </source>
</evidence>